<feature type="compositionally biased region" description="Polar residues" evidence="1">
    <location>
        <begin position="418"/>
        <end position="439"/>
    </location>
</feature>
<dbReference type="VEuPathDB" id="PlasmoDB:PocGH01_00023500"/>
<keyword evidence="2" id="KW-0472">Membrane</keyword>
<evidence type="ECO:0000313" key="4">
    <source>
        <dbReference type="Proteomes" id="UP000243200"/>
    </source>
</evidence>
<dbReference type="Proteomes" id="UP000243200">
    <property type="component" value="Unassembled WGS sequence"/>
</dbReference>
<sequence length="577" mass="63962">MGVGRIQVTYWGSNLDHEGKREFCIRKLADIQNHVDEEILKLSKTHEEALYYINCQELKEYIEDNEKKYAECFNGEFVKVGEDIKNSIKNAVKKCVNFVDDFNLTTMNKEELTSFIANEEKTKIEEGCKEGTVPQGKECKAKSELGEKSHEAEQGVELPDIDQKSKDAQETREGSASESLSHSQPQNDLQKAVRGTPHSESSPSGIVHTKETKQSVDSSFVQHETIGDDTHLISSPREIPENTLSPSGPFYMRDLEKISSLITDTFVSHTDAVAPAPPSDPSDGVSTETSANGRDQISGSPHVQDSGDSATEGHLTGQRQSASNLSPTRQSVSEEQSSPGDQKESMGLTSPSGEVSLGAHPVPGEQSESDQQPLASLHGSSNEGRQMDMEHSSALQTSHPNKESLEREAGKARERNGLFSQSQHDTQDHSLPSSTSFSENARDGTFSIVHNNHNHNYCDTTTLYNAHCLTVGVQTGARDMGTEDGNSSILDSELGGITIKTYITTGLSFLGFILLFIFLMRFTVLGRIFSRNKKKNRQIIQEELRRIMYSPSSLEEQNIYFSYDNSEYSQYDSQYYN</sequence>
<dbReference type="AlphaFoldDB" id="A0A1C3KI68"/>
<dbReference type="EMBL" id="FLRJ01000391">
    <property type="protein sequence ID" value="SBT73497.1"/>
    <property type="molecule type" value="Genomic_DNA"/>
</dbReference>
<evidence type="ECO:0000256" key="1">
    <source>
        <dbReference type="SAM" id="MobiDB-lite"/>
    </source>
</evidence>
<protein>
    <recommendedName>
        <fullName evidence="5">PIR protein</fullName>
    </recommendedName>
</protein>
<accession>A0A1C3KI68</accession>
<keyword evidence="2" id="KW-0812">Transmembrane</keyword>
<feature type="compositionally biased region" description="Basic and acidic residues" evidence="1">
    <location>
        <begin position="137"/>
        <end position="153"/>
    </location>
</feature>
<dbReference type="VEuPathDB" id="PlasmoDB:POWCR01_000121400"/>
<evidence type="ECO:0000313" key="3">
    <source>
        <dbReference type="EMBL" id="SBT73497.1"/>
    </source>
</evidence>
<evidence type="ECO:0000256" key="2">
    <source>
        <dbReference type="SAM" id="Phobius"/>
    </source>
</evidence>
<feature type="compositionally biased region" description="Polar residues" evidence="1">
    <location>
        <begin position="287"/>
        <end position="309"/>
    </location>
</feature>
<feature type="compositionally biased region" description="Polar residues" evidence="1">
    <location>
        <begin position="176"/>
        <end position="189"/>
    </location>
</feature>
<organism evidence="3 4">
    <name type="scientific">Plasmodium ovale</name>
    <name type="common">malaria parasite P. ovale</name>
    <dbReference type="NCBI Taxonomy" id="36330"/>
    <lineage>
        <taxon>Eukaryota</taxon>
        <taxon>Sar</taxon>
        <taxon>Alveolata</taxon>
        <taxon>Apicomplexa</taxon>
        <taxon>Aconoidasida</taxon>
        <taxon>Haemosporida</taxon>
        <taxon>Plasmodiidae</taxon>
        <taxon>Plasmodium</taxon>
        <taxon>Plasmodium (Plasmodium)</taxon>
    </lineage>
</organism>
<proteinExistence type="predicted"/>
<reference evidence="3 4" key="1">
    <citation type="submission" date="2016-06" db="EMBL/GenBank/DDBJ databases">
        <authorList>
            <consortium name="Pathogen Informatics"/>
        </authorList>
    </citation>
    <scope>NUCLEOTIDE SEQUENCE [LARGE SCALE GENOMIC DNA]</scope>
</reference>
<feature type="compositionally biased region" description="Polar residues" evidence="1">
    <location>
        <begin position="369"/>
        <end position="384"/>
    </location>
</feature>
<feature type="region of interest" description="Disordered" evidence="1">
    <location>
        <begin position="127"/>
        <end position="251"/>
    </location>
</feature>
<feature type="compositionally biased region" description="Basic and acidic residues" evidence="1">
    <location>
        <begin position="161"/>
        <end position="175"/>
    </location>
</feature>
<feature type="region of interest" description="Disordered" evidence="1">
    <location>
        <begin position="269"/>
        <end position="439"/>
    </location>
</feature>
<gene>
    <name evidence="3" type="primary">PowCR01_000121400</name>
    <name evidence="3" type="ORF">POWCR01_000121400</name>
</gene>
<feature type="compositionally biased region" description="Polar residues" evidence="1">
    <location>
        <begin position="317"/>
        <end position="340"/>
    </location>
</feature>
<keyword evidence="2" id="KW-1133">Transmembrane helix</keyword>
<feature type="transmembrane region" description="Helical" evidence="2">
    <location>
        <begin position="507"/>
        <end position="529"/>
    </location>
</feature>
<name>A0A1C3KI68_PLAOA</name>
<feature type="compositionally biased region" description="Basic and acidic residues" evidence="1">
    <location>
        <begin position="400"/>
        <end position="416"/>
    </location>
</feature>
<evidence type="ECO:0008006" key="5">
    <source>
        <dbReference type="Google" id="ProtNLM"/>
    </source>
</evidence>